<dbReference type="Pfam" id="PF07687">
    <property type="entry name" value="M20_dimer"/>
    <property type="match status" value="1"/>
</dbReference>
<dbReference type="Proteomes" id="UP000230821">
    <property type="component" value="Unassembled WGS sequence"/>
</dbReference>
<proteinExistence type="inferred from homology"/>
<comment type="caution">
    <text evidence="5">The sequence shown here is derived from an EMBL/GenBank/DDBJ whole genome shotgun (WGS) entry which is preliminary data.</text>
</comment>
<dbReference type="SUPFAM" id="SSF55031">
    <property type="entry name" value="Bacterial exopeptidase dimerisation domain"/>
    <property type="match status" value="1"/>
</dbReference>
<accession>A0A2G6KK41</accession>
<dbReference type="AlphaFoldDB" id="A0A2G6KK41"/>
<dbReference type="Pfam" id="PF01546">
    <property type="entry name" value="Peptidase_M20"/>
    <property type="match status" value="1"/>
</dbReference>
<dbReference type="PANTHER" id="PTHR32494:SF5">
    <property type="entry name" value="ALLANTOATE AMIDOHYDROLASE"/>
    <property type="match status" value="1"/>
</dbReference>
<evidence type="ECO:0000259" key="4">
    <source>
        <dbReference type="Pfam" id="PF07687"/>
    </source>
</evidence>
<name>A0A2G6KK41_9BACT</name>
<feature type="domain" description="Peptidase M20 dimerisation" evidence="4">
    <location>
        <begin position="248"/>
        <end position="350"/>
    </location>
</feature>
<feature type="binding site" evidence="3">
    <location>
        <position position="229"/>
    </location>
    <ligand>
        <name>Zn(2+)</name>
        <dbReference type="ChEBI" id="CHEBI:29105"/>
        <label>1</label>
    </ligand>
</feature>
<dbReference type="InterPro" id="IPR036264">
    <property type="entry name" value="Bact_exopeptidase_dim_dom"/>
</dbReference>
<dbReference type="SUPFAM" id="SSF53187">
    <property type="entry name" value="Zn-dependent exopeptidases"/>
    <property type="match status" value="1"/>
</dbReference>
<evidence type="ECO:0000256" key="2">
    <source>
        <dbReference type="ARBA" id="ARBA00022801"/>
    </source>
</evidence>
<protein>
    <submittedName>
        <fullName evidence="5">Zn-dependent hydrolase</fullName>
    </submittedName>
</protein>
<comment type="cofactor">
    <cofactor evidence="3">
        <name>Zn(2+)</name>
        <dbReference type="ChEBI" id="CHEBI:29105"/>
    </cofactor>
    <text evidence="3">Binds 2 Zn(2+) ions per subunit.</text>
</comment>
<dbReference type="NCBIfam" id="NF006771">
    <property type="entry name" value="PRK09290.1-5"/>
    <property type="match status" value="1"/>
</dbReference>
<evidence type="ECO:0000313" key="5">
    <source>
        <dbReference type="EMBL" id="PIE35740.1"/>
    </source>
</evidence>
<dbReference type="InterPro" id="IPR011650">
    <property type="entry name" value="Peptidase_M20_dimer"/>
</dbReference>
<feature type="binding site" evidence="3">
    <location>
        <position position="132"/>
    </location>
    <ligand>
        <name>Zn(2+)</name>
        <dbReference type="ChEBI" id="CHEBI:29105"/>
        <label>1</label>
    </ligand>
</feature>
<dbReference type="PANTHER" id="PTHR32494">
    <property type="entry name" value="ALLANTOATE DEIMINASE-RELATED"/>
    <property type="match status" value="1"/>
</dbReference>
<dbReference type="GO" id="GO:0046872">
    <property type="term" value="F:metal ion binding"/>
    <property type="evidence" value="ECO:0007669"/>
    <property type="project" value="UniProtKB-KW"/>
</dbReference>
<dbReference type="PIRSF" id="PIRSF001235">
    <property type="entry name" value="Amidase_carbamoylase"/>
    <property type="match status" value="1"/>
</dbReference>
<organism evidence="5 6">
    <name type="scientific">candidate division KSB3 bacterium</name>
    <dbReference type="NCBI Taxonomy" id="2044937"/>
    <lineage>
        <taxon>Bacteria</taxon>
        <taxon>candidate division KSB3</taxon>
    </lineage>
</organism>
<dbReference type="InterPro" id="IPR002933">
    <property type="entry name" value="Peptidase_M20"/>
</dbReference>
<keyword evidence="3" id="KW-0862">Zinc</keyword>
<gene>
    <name evidence="5" type="ORF">CSA56_02915</name>
</gene>
<evidence type="ECO:0000313" key="6">
    <source>
        <dbReference type="Proteomes" id="UP000230821"/>
    </source>
</evidence>
<feature type="binding site" evidence="3">
    <location>
        <position position="132"/>
    </location>
    <ligand>
        <name>Zn(2+)</name>
        <dbReference type="ChEBI" id="CHEBI:29105"/>
        <label>2</label>
    </ligand>
</feature>
<dbReference type="EMBL" id="PDSK01000034">
    <property type="protein sequence ID" value="PIE35740.1"/>
    <property type="molecule type" value="Genomic_DNA"/>
</dbReference>
<feature type="binding site" evidence="3">
    <location>
        <position position="167"/>
    </location>
    <ligand>
        <name>Zn(2+)</name>
        <dbReference type="ChEBI" id="CHEBI:29105"/>
        <label>2</label>
    </ligand>
</feature>
<dbReference type="GO" id="GO:0016813">
    <property type="term" value="F:hydrolase activity, acting on carbon-nitrogen (but not peptide) bonds, in linear amidines"/>
    <property type="evidence" value="ECO:0007669"/>
    <property type="project" value="InterPro"/>
</dbReference>
<feature type="binding site" evidence="3">
    <location>
        <position position="121"/>
    </location>
    <ligand>
        <name>Zn(2+)</name>
        <dbReference type="ChEBI" id="CHEBI:29105"/>
        <label>1</label>
    </ligand>
</feature>
<comment type="similarity">
    <text evidence="1">Belongs to the peptidase M20 family.</text>
</comment>
<sequence>MMKMGRYRACNRLVSIVFRRTRLFVGTYIFKGEDMDKTMETLRINEARFRHHFDTLAKIGKSPEGGLQRSVFSEAHCEVRRWFLERGNEAGLATKIDGAGNHSIVLSCGQAGAKTLLLGSHLDAVPNGGQYDGALGVLAGLEALLSIKDAGLPLSLNVEAIDFTDEEGIYLALLGSRALTGLLTLEQLHSPRGDRHAFEAAYQKAGLTEQSIFQAKRDPDTLAGYLELHIEQGGRLIDAEQDLGIVTGIVGIRSYRIRFKGRANHAGTTPMDKRFDAALGASAFTLAARDISMQEFPGSVVNVGNMIFDPGVFNIVPELVTLSLECRTDTLSELDNLEARLLESASHEAERFGLEIDIQLVGKVAPAPMSEDIQQALVEAGQRLGLRQMKMTSGAGHDAQSMATVCPTGMIFVPSVEGISHAPQEFTEWKDCVNGANVLLQTVIALI</sequence>
<dbReference type="NCBIfam" id="TIGR01879">
    <property type="entry name" value="hydantase"/>
    <property type="match status" value="1"/>
</dbReference>
<evidence type="ECO:0000256" key="1">
    <source>
        <dbReference type="ARBA" id="ARBA00006153"/>
    </source>
</evidence>
<keyword evidence="3" id="KW-0479">Metal-binding</keyword>
<dbReference type="Gene3D" id="3.30.70.360">
    <property type="match status" value="1"/>
</dbReference>
<feature type="binding site" evidence="3">
    <location>
        <position position="421"/>
    </location>
    <ligand>
        <name>Zn(2+)</name>
        <dbReference type="ChEBI" id="CHEBI:29105"/>
        <label>2</label>
    </ligand>
</feature>
<evidence type="ECO:0000256" key="3">
    <source>
        <dbReference type="PIRSR" id="PIRSR001235-1"/>
    </source>
</evidence>
<keyword evidence="2 5" id="KW-0378">Hydrolase</keyword>
<dbReference type="InterPro" id="IPR010158">
    <property type="entry name" value="Amidase_Cbmase"/>
</dbReference>
<dbReference type="Gene3D" id="3.40.630.10">
    <property type="entry name" value="Zn peptidases"/>
    <property type="match status" value="1"/>
</dbReference>
<reference evidence="5 6" key="1">
    <citation type="submission" date="2017-10" db="EMBL/GenBank/DDBJ databases">
        <title>Novel microbial diversity and functional potential in the marine mammal oral microbiome.</title>
        <authorList>
            <person name="Dudek N.K."/>
            <person name="Sun C.L."/>
            <person name="Burstein D."/>
            <person name="Kantor R.S."/>
            <person name="Aliaga Goltsman D.S."/>
            <person name="Bik E.M."/>
            <person name="Thomas B.C."/>
            <person name="Banfield J.F."/>
            <person name="Relman D.A."/>
        </authorList>
    </citation>
    <scope>NUCLEOTIDE SEQUENCE [LARGE SCALE GENOMIC DNA]</scope>
    <source>
        <strain evidence="5">DOLJORAL78_47_16</strain>
    </source>
</reference>
<dbReference type="CDD" id="cd03884">
    <property type="entry name" value="M20_bAS"/>
    <property type="match status" value="1"/>
</dbReference>